<comment type="caution">
    <text evidence="1">The sequence shown here is derived from an EMBL/GenBank/DDBJ whole genome shotgun (WGS) entry which is preliminary data.</text>
</comment>
<gene>
    <name evidence="1" type="ORF">FRZ32_08590</name>
</gene>
<protein>
    <submittedName>
        <fullName evidence="1">Uncharacterized protein</fullName>
    </submittedName>
</protein>
<organism evidence="1 2">
    <name type="scientific">Allosphingosinicella ginsenosidimutans</name>
    <dbReference type="NCBI Taxonomy" id="1176539"/>
    <lineage>
        <taxon>Bacteria</taxon>
        <taxon>Pseudomonadati</taxon>
        <taxon>Pseudomonadota</taxon>
        <taxon>Alphaproteobacteria</taxon>
        <taxon>Sphingomonadales</taxon>
        <taxon>Sphingomonadaceae</taxon>
        <taxon>Allosphingosinicella</taxon>
    </lineage>
</organism>
<sequence length="115" mass="12176">MTAPQPPAADDLVERLESSAKAIRDHVPDDAGSFAAVATSKTDPARRMVAGPLHADLLDEAAARIAALEARVKVLEEALRPFVDHAGPRRMDGCHALPLIPAADIDRARAALGKR</sequence>
<dbReference type="RefSeq" id="WP_147043117.1">
    <property type="nucleotide sequence ID" value="NZ_BAABIR010000004.1"/>
</dbReference>
<accession>A0A5C6TUQ8</accession>
<evidence type="ECO:0000313" key="1">
    <source>
        <dbReference type="EMBL" id="TXC63711.1"/>
    </source>
</evidence>
<proteinExistence type="predicted"/>
<name>A0A5C6TUQ8_9SPHN</name>
<dbReference type="EMBL" id="VOQQ01000001">
    <property type="protein sequence ID" value="TXC63711.1"/>
    <property type="molecule type" value="Genomic_DNA"/>
</dbReference>
<dbReference type="AlphaFoldDB" id="A0A5C6TUQ8"/>
<keyword evidence="2" id="KW-1185">Reference proteome</keyword>
<evidence type="ECO:0000313" key="2">
    <source>
        <dbReference type="Proteomes" id="UP000321249"/>
    </source>
</evidence>
<dbReference type="Proteomes" id="UP000321249">
    <property type="component" value="Unassembled WGS sequence"/>
</dbReference>
<reference evidence="1 2" key="1">
    <citation type="journal article" date="2015" name="J. Microbiol.">
        <title>Sphingosinicella ginsenosidimutans sp. nov., with ginsenoside converting activity.</title>
        <authorList>
            <person name="Kim J.K."/>
            <person name="Kang M.S."/>
            <person name="Park S.C."/>
            <person name="Kim K.M."/>
            <person name="Choi K."/>
            <person name="Yoon M.H."/>
            <person name="Im W.T."/>
        </authorList>
    </citation>
    <scope>NUCLEOTIDE SEQUENCE [LARGE SCALE GENOMIC DNA]</scope>
    <source>
        <strain evidence="1 2">BS-11</strain>
    </source>
</reference>